<keyword evidence="1 5" id="KW-0645">Protease</keyword>
<dbReference type="GO" id="GO:0006508">
    <property type="term" value="P:proteolysis"/>
    <property type="evidence" value="ECO:0007669"/>
    <property type="project" value="UniProtKB-KW"/>
</dbReference>
<keyword evidence="4" id="KW-1015">Disulfide bond</keyword>
<dbReference type="FunFam" id="2.40.10.10:FF:000077">
    <property type="entry name" value="Predicted protein"/>
    <property type="match status" value="1"/>
</dbReference>
<evidence type="ECO:0000313" key="9">
    <source>
        <dbReference type="Proteomes" id="UP000605986"/>
    </source>
</evidence>
<sequence>MVKFASLVALVAPLAAAAPRPQEVPNIVGGTSASAGDFPFIVSLSLNNGPWCGGSLLNANTVLTAAHCVSGRAASGFSIRAGSLSRTSGGVTSRISSIRVHPQYNQGADSNNDVAILKLSTSIPAGGNIAYARLASSGSDPAAGSTVTVAGWGATSQGGGNSPINLLKVSIPVIARATCQAQYDQYTITNTMFCAGEAAGGKDSCQGDSGGPIVDSSKTLLGAVSWGVGCARAGNPGVYARVGALRSFIDSNL</sequence>
<dbReference type="PRINTS" id="PR00722">
    <property type="entry name" value="CHYMOTRYPSIN"/>
</dbReference>
<evidence type="ECO:0000259" key="7">
    <source>
        <dbReference type="PROSITE" id="PS50240"/>
    </source>
</evidence>
<dbReference type="GO" id="GO:0004252">
    <property type="term" value="F:serine-type endopeptidase activity"/>
    <property type="evidence" value="ECO:0007669"/>
    <property type="project" value="InterPro"/>
</dbReference>
<dbReference type="PROSITE" id="PS00134">
    <property type="entry name" value="TRYPSIN_HIS"/>
    <property type="match status" value="1"/>
</dbReference>
<dbReference type="InterPro" id="IPR033116">
    <property type="entry name" value="TRYPSIN_SER"/>
</dbReference>
<feature type="signal peptide" evidence="6">
    <location>
        <begin position="1"/>
        <end position="17"/>
    </location>
</feature>
<dbReference type="InterPro" id="IPR001254">
    <property type="entry name" value="Trypsin_dom"/>
</dbReference>
<dbReference type="PANTHER" id="PTHR24252:SF7">
    <property type="entry name" value="HYALIN"/>
    <property type="match status" value="1"/>
</dbReference>
<dbReference type="SUPFAM" id="SSF50494">
    <property type="entry name" value="Trypsin-like serine proteases"/>
    <property type="match status" value="1"/>
</dbReference>
<feature type="domain" description="Peptidase S1" evidence="7">
    <location>
        <begin position="27"/>
        <end position="253"/>
    </location>
</feature>
<evidence type="ECO:0000256" key="4">
    <source>
        <dbReference type="ARBA" id="ARBA00023157"/>
    </source>
</evidence>
<accession>A0A8H4P0K7</accession>
<keyword evidence="3 5" id="KW-0720">Serine protease</keyword>
<evidence type="ECO:0000313" key="8">
    <source>
        <dbReference type="EMBL" id="KAF4444272.1"/>
    </source>
</evidence>
<dbReference type="InterPro" id="IPR001314">
    <property type="entry name" value="Peptidase_S1A"/>
</dbReference>
<dbReference type="EMBL" id="JAADJG010000555">
    <property type="protein sequence ID" value="KAF4444272.1"/>
    <property type="molecule type" value="Genomic_DNA"/>
</dbReference>
<dbReference type="OrthoDB" id="6380398at2759"/>
<reference evidence="8" key="1">
    <citation type="submission" date="2020-01" db="EMBL/GenBank/DDBJ databases">
        <title>Identification and distribution of gene clusters putatively required for synthesis of sphingolipid metabolism inhibitors in phylogenetically diverse species of the filamentous fungus Fusarium.</title>
        <authorList>
            <person name="Kim H.-S."/>
            <person name="Busman M."/>
            <person name="Brown D.W."/>
            <person name="Divon H."/>
            <person name="Uhlig S."/>
            <person name="Proctor R.H."/>
        </authorList>
    </citation>
    <scope>NUCLEOTIDE SEQUENCE</scope>
    <source>
        <strain evidence="8">NRRL 53441</strain>
    </source>
</reference>
<evidence type="ECO:0000256" key="2">
    <source>
        <dbReference type="ARBA" id="ARBA00022801"/>
    </source>
</evidence>
<evidence type="ECO:0000256" key="1">
    <source>
        <dbReference type="ARBA" id="ARBA00022670"/>
    </source>
</evidence>
<dbReference type="Proteomes" id="UP000605986">
    <property type="component" value="Unassembled WGS sequence"/>
</dbReference>
<dbReference type="PANTHER" id="PTHR24252">
    <property type="entry name" value="ACROSIN-RELATED"/>
    <property type="match status" value="1"/>
</dbReference>
<dbReference type="PROSITE" id="PS50240">
    <property type="entry name" value="TRYPSIN_DOM"/>
    <property type="match status" value="1"/>
</dbReference>
<dbReference type="PROSITE" id="PS00135">
    <property type="entry name" value="TRYPSIN_SER"/>
    <property type="match status" value="1"/>
</dbReference>
<dbReference type="InterPro" id="IPR009003">
    <property type="entry name" value="Peptidase_S1_PA"/>
</dbReference>
<dbReference type="Gene3D" id="2.40.10.10">
    <property type="entry name" value="Trypsin-like serine proteases"/>
    <property type="match status" value="2"/>
</dbReference>
<evidence type="ECO:0000256" key="5">
    <source>
        <dbReference type="RuleBase" id="RU363034"/>
    </source>
</evidence>
<keyword evidence="6" id="KW-0732">Signal</keyword>
<feature type="chain" id="PRO_5034654957" evidence="6">
    <location>
        <begin position="18"/>
        <end position="253"/>
    </location>
</feature>
<proteinExistence type="predicted"/>
<keyword evidence="9" id="KW-1185">Reference proteome</keyword>
<gene>
    <name evidence="8" type="ORF">F53441_11180</name>
</gene>
<protein>
    <submittedName>
        <fullName evidence="8">Trypsin</fullName>
    </submittedName>
</protein>
<organism evidence="8 9">
    <name type="scientific">Fusarium austroafricanum</name>
    <dbReference type="NCBI Taxonomy" id="2364996"/>
    <lineage>
        <taxon>Eukaryota</taxon>
        <taxon>Fungi</taxon>
        <taxon>Dikarya</taxon>
        <taxon>Ascomycota</taxon>
        <taxon>Pezizomycotina</taxon>
        <taxon>Sordariomycetes</taxon>
        <taxon>Hypocreomycetidae</taxon>
        <taxon>Hypocreales</taxon>
        <taxon>Nectriaceae</taxon>
        <taxon>Fusarium</taxon>
        <taxon>Fusarium concolor species complex</taxon>
    </lineage>
</organism>
<dbReference type="SMART" id="SM00020">
    <property type="entry name" value="Tryp_SPc"/>
    <property type="match status" value="1"/>
</dbReference>
<evidence type="ECO:0000256" key="3">
    <source>
        <dbReference type="ARBA" id="ARBA00022825"/>
    </source>
</evidence>
<dbReference type="CDD" id="cd00190">
    <property type="entry name" value="Tryp_SPc"/>
    <property type="match status" value="1"/>
</dbReference>
<evidence type="ECO:0000256" key="6">
    <source>
        <dbReference type="SAM" id="SignalP"/>
    </source>
</evidence>
<keyword evidence="2 5" id="KW-0378">Hydrolase</keyword>
<comment type="caution">
    <text evidence="8">The sequence shown here is derived from an EMBL/GenBank/DDBJ whole genome shotgun (WGS) entry which is preliminary data.</text>
</comment>
<name>A0A8H4P0K7_9HYPO</name>
<dbReference type="InterPro" id="IPR043504">
    <property type="entry name" value="Peptidase_S1_PA_chymotrypsin"/>
</dbReference>
<dbReference type="Pfam" id="PF00089">
    <property type="entry name" value="Trypsin"/>
    <property type="match status" value="1"/>
</dbReference>
<dbReference type="AlphaFoldDB" id="A0A8H4P0K7"/>
<dbReference type="InterPro" id="IPR018114">
    <property type="entry name" value="TRYPSIN_HIS"/>
</dbReference>